<proteinExistence type="predicted"/>
<name>A0A8I0CNL2_9CORY</name>
<protein>
    <submittedName>
        <fullName evidence="2">Uncharacterized protein</fullName>
    </submittedName>
</protein>
<sequence>DFHTAKEQLDHYATQLADEITTARQDLITAANHLNRTQTAPGSWSLPIDPDTPRGTWAGRDHWITCATAACNTARTHKHLQASAATTEALIRARADYLDPAGHNGTAATATIVTRAIERHGATITPATGARYLRAITTILATAGLLIIHARGRHLHTVERFAAHAWHGHVQKAAGNVVDATLPNHLRPTSPAPATRPAWAHGLTDRLATRDNHDHTAPKPPETGTPTDPAIAPDSGHTTTPAATSRNGKSSTYTCGYGLSCSLGSHRVAHARARAREHHLTPTGHTEPDHRATRGDLTPASGGAQTQQNAPAKAPKTAPSLRAWRIADDLTRVVNGCGAANGPYARLVGPEKNQARLPHLARLIDTHTPCWATTRDVMRAIAHAATSQTTGHIALGLPRHRAELPHNPTGWLTSVFTRLDFTNPEQLPTWTRTADAFGVTWNGTRHHWTPIG</sequence>
<feature type="compositionally biased region" description="Polar residues" evidence="1">
    <location>
        <begin position="236"/>
        <end position="249"/>
    </location>
</feature>
<feature type="region of interest" description="Disordered" evidence="1">
    <location>
        <begin position="270"/>
        <end position="319"/>
    </location>
</feature>
<dbReference type="Proteomes" id="UP000612712">
    <property type="component" value="Unassembled WGS sequence"/>
</dbReference>
<dbReference type="AlphaFoldDB" id="A0A8I0CNL2"/>
<feature type="non-terminal residue" evidence="2">
    <location>
        <position position="1"/>
    </location>
</feature>
<comment type="caution">
    <text evidence="2">The sequence shown here is derived from an EMBL/GenBank/DDBJ whole genome shotgun (WGS) entry which is preliminary data.</text>
</comment>
<feature type="region of interest" description="Disordered" evidence="1">
    <location>
        <begin position="210"/>
        <end position="249"/>
    </location>
</feature>
<organism evidence="2 3">
    <name type="scientific">Corynebacterium bovis DSM 20582 = CIP 54.80</name>
    <dbReference type="NCBI Taxonomy" id="927655"/>
    <lineage>
        <taxon>Bacteria</taxon>
        <taxon>Bacillati</taxon>
        <taxon>Actinomycetota</taxon>
        <taxon>Actinomycetes</taxon>
        <taxon>Mycobacteriales</taxon>
        <taxon>Corynebacteriaceae</taxon>
        <taxon>Corynebacterium</taxon>
    </lineage>
</organism>
<gene>
    <name evidence="2" type="ORF">FHU32_002193</name>
</gene>
<dbReference type="RefSeq" id="WP_183273757.1">
    <property type="nucleotide sequence ID" value="NZ_JACHWT010000012.1"/>
</dbReference>
<evidence type="ECO:0000313" key="2">
    <source>
        <dbReference type="EMBL" id="MBB3116939.1"/>
    </source>
</evidence>
<evidence type="ECO:0000313" key="3">
    <source>
        <dbReference type="Proteomes" id="UP000612712"/>
    </source>
</evidence>
<reference evidence="2" key="1">
    <citation type="submission" date="2020-08" db="EMBL/GenBank/DDBJ databases">
        <title>Sequencing the genomes of 1000 actinobacteria strains.</title>
        <authorList>
            <person name="Klenk H.-P."/>
        </authorList>
    </citation>
    <scope>NUCLEOTIDE SEQUENCE</scope>
    <source>
        <strain evidence="2">DSM 20582</strain>
    </source>
</reference>
<evidence type="ECO:0000256" key="1">
    <source>
        <dbReference type="SAM" id="MobiDB-lite"/>
    </source>
</evidence>
<accession>A0A8I0CNL2</accession>
<dbReference type="EMBL" id="JACHWT010000012">
    <property type="protein sequence ID" value="MBB3116939.1"/>
    <property type="molecule type" value="Genomic_DNA"/>
</dbReference>